<name>A0ABZ1HUN8_STRPH</name>
<evidence type="ECO:0000313" key="2">
    <source>
        <dbReference type="Proteomes" id="UP001340816"/>
    </source>
</evidence>
<evidence type="ECO:0000313" key="1">
    <source>
        <dbReference type="EMBL" id="WSD21995.1"/>
    </source>
</evidence>
<dbReference type="Proteomes" id="UP001340816">
    <property type="component" value="Chromosome"/>
</dbReference>
<keyword evidence="2" id="KW-1185">Reference proteome</keyword>
<dbReference type="RefSeq" id="WP_266751842.1">
    <property type="nucleotide sequence ID" value="NZ_CP108382.1"/>
</dbReference>
<protein>
    <recommendedName>
        <fullName evidence="3">DUF2867 domain-containing protein</fullName>
    </recommendedName>
</protein>
<organism evidence="1 2">
    <name type="scientific">Streptomyces phaeochromogenes</name>
    <dbReference type="NCBI Taxonomy" id="1923"/>
    <lineage>
        <taxon>Bacteria</taxon>
        <taxon>Bacillati</taxon>
        <taxon>Actinomycetota</taxon>
        <taxon>Actinomycetes</taxon>
        <taxon>Kitasatosporales</taxon>
        <taxon>Streptomycetaceae</taxon>
        <taxon>Streptomyces</taxon>
        <taxon>Streptomyces phaeochromogenes group</taxon>
    </lineage>
</organism>
<evidence type="ECO:0008006" key="3">
    <source>
        <dbReference type="Google" id="ProtNLM"/>
    </source>
</evidence>
<gene>
    <name evidence="1" type="ORF">OHB35_48480</name>
</gene>
<sequence>MQIPSLPYRDEHTTVVAAGADDVWRSLGDTLDRSFSRPGASRYARLVGCADRMASGPRPLAEGSTFPGFRVAAAVPGRELVLGGRHRFSSYALIFRLEPAGPGRSRLTAETRATFPGPAGGLYRLLVLGTGGHAVGVRRLLAAVRRRAEI</sequence>
<dbReference type="SUPFAM" id="SSF55961">
    <property type="entry name" value="Bet v1-like"/>
    <property type="match status" value="1"/>
</dbReference>
<reference evidence="1 2" key="1">
    <citation type="submission" date="2022-10" db="EMBL/GenBank/DDBJ databases">
        <title>The complete genomes of actinobacterial strains from the NBC collection.</title>
        <authorList>
            <person name="Joergensen T.S."/>
            <person name="Alvarez Arevalo M."/>
            <person name="Sterndorff E.B."/>
            <person name="Faurdal D."/>
            <person name="Vuksanovic O."/>
            <person name="Mourched A.-S."/>
            <person name="Charusanti P."/>
            <person name="Shaw S."/>
            <person name="Blin K."/>
            <person name="Weber T."/>
        </authorList>
    </citation>
    <scope>NUCLEOTIDE SEQUENCE [LARGE SCALE GENOMIC DNA]</scope>
    <source>
        <strain evidence="1 2">NBC 01752</strain>
    </source>
</reference>
<dbReference type="GeneID" id="93926006"/>
<proteinExistence type="predicted"/>
<accession>A0ABZ1HUN8</accession>
<dbReference type="EMBL" id="CP109135">
    <property type="protein sequence ID" value="WSD21995.1"/>
    <property type="molecule type" value="Genomic_DNA"/>
</dbReference>